<accession>M1MKH1</accession>
<protein>
    <recommendedName>
        <fullName evidence="4">DUF1275 domain-containing protein</fullName>
    </recommendedName>
</protein>
<reference evidence="2 3" key="1">
    <citation type="submission" date="2013-02" db="EMBL/GenBank/DDBJ databases">
        <title>Genome sequence of Clostridium saccharoperbutylacetonicum N1-4(HMT).</title>
        <authorList>
            <person name="Poehlein A."/>
            <person name="Daniel R."/>
        </authorList>
    </citation>
    <scope>NUCLEOTIDE SEQUENCE [LARGE SCALE GENOMIC DNA]</scope>
    <source>
        <strain evidence="3">N1-4(HMT)</strain>
    </source>
</reference>
<gene>
    <name evidence="2" type="ORF">Cspa_c15310</name>
</gene>
<keyword evidence="1" id="KW-0812">Transmembrane</keyword>
<feature type="transmembrane region" description="Helical" evidence="1">
    <location>
        <begin position="103"/>
        <end position="128"/>
    </location>
</feature>
<feature type="transmembrane region" description="Helical" evidence="1">
    <location>
        <begin position="71"/>
        <end position="91"/>
    </location>
</feature>
<feature type="transmembrane region" description="Helical" evidence="1">
    <location>
        <begin position="29"/>
        <end position="51"/>
    </location>
</feature>
<sequence length="238" mass="26006">MITKNTTTNNNTNTNETKMYPKISQSVKLGFLLAIVGGFLDSYTFICRGGVFANAQTGNIVLVGIEFTKGHFMQALMAFFPILAFIVGTLVAERIKDFSPPSIAFTINSESIILALEIVVLFIIGFIPNSIPDIFITVPISFVSAVQISSFRTLVDSPYCTTMCTGNLRSACHSAYIAFTRKDEKAAASTMRYSIIILSFLLGSCIGGITSIWVGVKSIWFASVILVFSLILLRIYDS</sequence>
<keyword evidence="1" id="KW-1133">Transmembrane helix</keyword>
<dbReference type="PATRIC" id="fig|931276.5.peg.1494"/>
<dbReference type="HOGENOM" id="CLU_079303_0_0_9"/>
<proteinExistence type="predicted"/>
<feature type="transmembrane region" description="Helical" evidence="1">
    <location>
        <begin position="219"/>
        <end position="236"/>
    </location>
</feature>
<organism evidence="2 3">
    <name type="scientific">Clostridium saccharoperbutylacetonicum N1-4(HMT)</name>
    <dbReference type="NCBI Taxonomy" id="931276"/>
    <lineage>
        <taxon>Bacteria</taxon>
        <taxon>Bacillati</taxon>
        <taxon>Bacillota</taxon>
        <taxon>Clostridia</taxon>
        <taxon>Eubacteriales</taxon>
        <taxon>Clostridiaceae</taxon>
        <taxon>Clostridium</taxon>
    </lineage>
</organism>
<dbReference type="STRING" id="36745.CLSAP_14940"/>
<dbReference type="OrthoDB" id="7057004at2"/>
<dbReference type="PANTHER" id="PTHR37314:SF4">
    <property type="entry name" value="UPF0700 TRANSMEMBRANE PROTEIN YOAK"/>
    <property type="match status" value="1"/>
</dbReference>
<evidence type="ECO:0008006" key="4">
    <source>
        <dbReference type="Google" id="ProtNLM"/>
    </source>
</evidence>
<dbReference type="InterPro" id="IPR010699">
    <property type="entry name" value="DUF1275"/>
</dbReference>
<keyword evidence="3" id="KW-1185">Reference proteome</keyword>
<dbReference type="eggNOG" id="COG3619">
    <property type="taxonomic scope" value="Bacteria"/>
</dbReference>
<evidence type="ECO:0000313" key="3">
    <source>
        <dbReference type="Proteomes" id="UP000011728"/>
    </source>
</evidence>
<dbReference type="Pfam" id="PF06912">
    <property type="entry name" value="DUF1275"/>
    <property type="match status" value="1"/>
</dbReference>
<feature type="transmembrane region" description="Helical" evidence="1">
    <location>
        <begin position="134"/>
        <end position="155"/>
    </location>
</feature>
<dbReference type="KEGG" id="csr:Cspa_c15310"/>
<keyword evidence="1" id="KW-0472">Membrane</keyword>
<feature type="transmembrane region" description="Helical" evidence="1">
    <location>
        <begin position="191"/>
        <end position="213"/>
    </location>
</feature>
<name>M1MKH1_9CLOT</name>
<evidence type="ECO:0000256" key="1">
    <source>
        <dbReference type="SAM" id="Phobius"/>
    </source>
</evidence>
<dbReference type="PANTHER" id="PTHR37314">
    <property type="entry name" value="SLR0142 PROTEIN"/>
    <property type="match status" value="1"/>
</dbReference>
<evidence type="ECO:0000313" key="2">
    <source>
        <dbReference type="EMBL" id="AGF55301.1"/>
    </source>
</evidence>
<dbReference type="EMBL" id="CP004121">
    <property type="protein sequence ID" value="AGF55301.1"/>
    <property type="molecule type" value="Genomic_DNA"/>
</dbReference>
<dbReference type="AlphaFoldDB" id="M1MKH1"/>
<dbReference type="RefSeq" id="WP_015391623.1">
    <property type="nucleotide sequence ID" value="NZ_AOIF01000129.1"/>
</dbReference>
<dbReference type="Proteomes" id="UP000011728">
    <property type="component" value="Chromosome"/>
</dbReference>